<proteinExistence type="predicted"/>
<dbReference type="Proteomes" id="UP000265520">
    <property type="component" value="Unassembled WGS sequence"/>
</dbReference>
<sequence>MLHELALPGKDWRYNNTGKRAHLQGTDMEPVAKAWACWFVHNFESCSNVTEVIMARCYAVYAILMGEPIRVGHLIARSIKRMVTASE</sequence>
<evidence type="ECO:0000313" key="2">
    <source>
        <dbReference type="EMBL" id="MCI43387.1"/>
    </source>
</evidence>
<dbReference type="InterPro" id="IPR046796">
    <property type="entry name" value="Transposase_32_dom"/>
</dbReference>
<dbReference type="EMBL" id="LXQA010316572">
    <property type="protein sequence ID" value="MCI43387.1"/>
    <property type="molecule type" value="Genomic_DNA"/>
</dbReference>
<dbReference type="AlphaFoldDB" id="A0A392S4S0"/>
<comment type="caution">
    <text evidence="2">The sequence shown here is derived from an EMBL/GenBank/DDBJ whole genome shotgun (WGS) entry which is preliminary data.</text>
</comment>
<organism evidence="2 3">
    <name type="scientific">Trifolium medium</name>
    <dbReference type="NCBI Taxonomy" id="97028"/>
    <lineage>
        <taxon>Eukaryota</taxon>
        <taxon>Viridiplantae</taxon>
        <taxon>Streptophyta</taxon>
        <taxon>Embryophyta</taxon>
        <taxon>Tracheophyta</taxon>
        <taxon>Spermatophyta</taxon>
        <taxon>Magnoliopsida</taxon>
        <taxon>eudicotyledons</taxon>
        <taxon>Gunneridae</taxon>
        <taxon>Pentapetalae</taxon>
        <taxon>rosids</taxon>
        <taxon>fabids</taxon>
        <taxon>Fabales</taxon>
        <taxon>Fabaceae</taxon>
        <taxon>Papilionoideae</taxon>
        <taxon>50 kb inversion clade</taxon>
        <taxon>NPAAA clade</taxon>
        <taxon>Hologalegina</taxon>
        <taxon>IRL clade</taxon>
        <taxon>Trifolieae</taxon>
        <taxon>Trifolium</taxon>
    </lineage>
</organism>
<accession>A0A392S4S0</accession>
<evidence type="ECO:0000313" key="3">
    <source>
        <dbReference type="Proteomes" id="UP000265520"/>
    </source>
</evidence>
<feature type="domain" description="Putative plant transposon protein" evidence="1">
    <location>
        <begin position="2"/>
        <end position="85"/>
    </location>
</feature>
<reference evidence="2 3" key="1">
    <citation type="journal article" date="2018" name="Front. Plant Sci.">
        <title>Red Clover (Trifolium pratense) and Zigzag Clover (T. medium) - A Picture of Genomic Similarities and Differences.</title>
        <authorList>
            <person name="Dluhosova J."/>
            <person name="Istvanek J."/>
            <person name="Nedelnik J."/>
            <person name="Repkova J."/>
        </authorList>
    </citation>
    <scope>NUCLEOTIDE SEQUENCE [LARGE SCALE GENOMIC DNA]</scope>
    <source>
        <strain evidence="3">cv. 10/8</strain>
        <tissue evidence="2">Leaf</tissue>
    </source>
</reference>
<dbReference type="Pfam" id="PF20167">
    <property type="entry name" value="Transposase_32"/>
    <property type="match status" value="1"/>
</dbReference>
<name>A0A392S4S0_9FABA</name>
<evidence type="ECO:0000259" key="1">
    <source>
        <dbReference type="Pfam" id="PF20167"/>
    </source>
</evidence>
<protein>
    <recommendedName>
        <fullName evidence="1">Putative plant transposon protein domain-containing protein</fullName>
    </recommendedName>
</protein>
<feature type="non-terminal residue" evidence="2">
    <location>
        <position position="87"/>
    </location>
</feature>
<keyword evidence="3" id="KW-1185">Reference proteome</keyword>